<dbReference type="Proteomes" id="UP000095552">
    <property type="component" value="Unassembled WGS sequence"/>
</dbReference>
<dbReference type="OrthoDB" id="9764164at2"/>
<accession>A0A1E5SZ15</accession>
<dbReference type="AlphaFoldDB" id="A0A1E5SZ15"/>
<keyword evidence="2" id="KW-1185">Reference proteome</keyword>
<dbReference type="STRING" id="1563681.BFP71_12895"/>
<dbReference type="RefSeq" id="WP_069835879.1">
    <property type="nucleotide sequence ID" value="NZ_MDGQ01000005.1"/>
</dbReference>
<name>A0A1E5SZ15_9BACT</name>
<reference evidence="1 2" key="1">
    <citation type="submission" date="2016-08" db="EMBL/GenBank/DDBJ databases">
        <title>Draft genome of Fabibacter sp. strain SK-8.</title>
        <authorList>
            <person name="Wong S.-K."/>
            <person name="Hamasaki K."/>
            <person name="Yoshizawa S."/>
        </authorList>
    </citation>
    <scope>NUCLEOTIDE SEQUENCE [LARGE SCALE GENOMIC DNA]</scope>
    <source>
        <strain evidence="1 2">SK-8</strain>
    </source>
</reference>
<evidence type="ECO:0000313" key="1">
    <source>
        <dbReference type="EMBL" id="OEK04374.1"/>
    </source>
</evidence>
<protein>
    <submittedName>
        <fullName evidence="1">Uncharacterized protein</fullName>
    </submittedName>
</protein>
<sequence length="498" mass="55539">MLISSCNYEFPIVPEDELPTFETADLSNVVFIGSSAFSGITDGVLVPNTSLRSIPQIFMNNLLKNDLSIDLSATSDNQIGFNIYENSDLMGDMGPYRIQYASSADTTFIQKPIEGETHSYLPENDSLRNFSFPQAQLLDFTENNRSENPFLADYFNNSNNSILDQIIDESPSFFVIDLGFEGLMGYAFNGAEGDESSTNLMQSAYEDVLDPALFEQKLSEMTDALLANNSEAKGVLFNIPSFLNYPFFNMSDYDITPYICTPNTLNIACAPKASYNTAKTASVEFNRKQTEFYLANPQIPFAERRLGIHFDLDSPFTWGVIVEDNDLPDVIYQGEPLPRVRQMFRDEIIFYRNEYKLGDSKGHLPTNALTERDYLKVEDIERIEAQIQAYNQAIASVVSQSDGRLVLFDYNAYFDVLFSGLDNFLDLAADGELLEGAPFLPILGRFGIFSADGINLNPRGNALITNQLIETINEGFGGNLKKVNPNDFAGTQSILSGN</sequence>
<proteinExistence type="predicted"/>
<comment type="caution">
    <text evidence="1">The sequence shown here is derived from an EMBL/GenBank/DDBJ whole genome shotgun (WGS) entry which is preliminary data.</text>
</comment>
<gene>
    <name evidence="1" type="ORF">BFP71_12895</name>
</gene>
<dbReference type="EMBL" id="MDGQ01000005">
    <property type="protein sequence ID" value="OEK04374.1"/>
    <property type="molecule type" value="Genomic_DNA"/>
</dbReference>
<organism evidence="1 2">
    <name type="scientific">Roseivirga misakiensis</name>
    <dbReference type="NCBI Taxonomy" id="1563681"/>
    <lineage>
        <taxon>Bacteria</taxon>
        <taxon>Pseudomonadati</taxon>
        <taxon>Bacteroidota</taxon>
        <taxon>Cytophagia</taxon>
        <taxon>Cytophagales</taxon>
        <taxon>Roseivirgaceae</taxon>
        <taxon>Roseivirga</taxon>
    </lineage>
</organism>
<evidence type="ECO:0000313" key="2">
    <source>
        <dbReference type="Proteomes" id="UP000095552"/>
    </source>
</evidence>